<evidence type="ECO:0000313" key="9">
    <source>
        <dbReference type="EMBL" id="MBF4693775.1"/>
    </source>
</evidence>
<gene>
    <name evidence="6 9" type="primary">ruvA</name>
    <name evidence="9" type="ORF">ISU02_11610</name>
</gene>
<dbReference type="Gene3D" id="2.40.50.140">
    <property type="entry name" value="Nucleic acid-binding proteins"/>
    <property type="match status" value="1"/>
</dbReference>
<name>A0ABR9ZTH2_9FIRM</name>
<comment type="subcellular location">
    <subcellularLocation>
        <location evidence="6">Cytoplasm</location>
    </subcellularLocation>
</comment>
<comment type="function">
    <text evidence="6">The RuvA-RuvB-RuvC complex processes Holliday junction (HJ) DNA during genetic recombination and DNA repair, while the RuvA-RuvB complex plays an important role in the rescue of blocked DNA replication forks via replication fork reversal (RFR). RuvA specifically binds to HJ cruciform DNA, conferring on it an open structure. The RuvB hexamer acts as an ATP-dependent pump, pulling dsDNA into and through the RuvAB complex. HJ branch migration allows RuvC to scan DNA until it finds its consensus sequence, where it cleaves and resolves the cruciform DNA.</text>
</comment>
<dbReference type="NCBIfam" id="TIGR00084">
    <property type="entry name" value="ruvA"/>
    <property type="match status" value="1"/>
</dbReference>
<dbReference type="InterPro" id="IPR000085">
    <property type="entry name" value="RuvA"/>
</dbReference>
<comment type="domain">
    <text evidence="6">Has three domains with a flexible linker between the domains II and III and assumes an 'L' shape. Domain III is highly mobile and contacts RuvB.</text>
</comment>
<dbReference type="SUPFAM" id="SSF47781">
    <property type="entry name" value="RuvA domain 2-like"/>
    <property type="match status" value="1"/>
</dbReference>
<evidence type="ECO:0000256" key="5">
    <source>
        <dbReference type="ARBA" id="ARBA00023204"/>
    </source>
</evidence>
<feature type="region of interest" description="Domain III" evidence="6">
    <location>
        <begin position="153"/>
        <end position="199"/>
    </location>
</feature>
<evidence type="ECO:0000259" key="7">
    <source>
        <dbReference type="Pfam" id="PF01330"/>
    </source>
</evidence>
<organism evidence="9 10">
    <name type="scientific">Fusibacter ferrireducens</name>
    <dbReference type="NCBI Taxonomy" id="2785058"/>
    <lineage>
        <taxon>Bacteria</taxon>
        <taxon>Bacillati</taxon>
        <taxon>Bacillota</taxon>
        <taxon>Clostridia</taxon>
        <taxon>Eubacteriales</taxon>
        <taxon>Eubacteriales Family XII. Incertae Sedis</taxon>
        <taxon>Fusibacter</taxon>
    </lineage>
</organism>
<feature type="region of interest" description="Domain I" evidence="6">
    <location>
        <begin position="1"/>
        <end position="64"/>
    </location>
</feature>
<keyword evidence="5 6" id="KW-0234">DNA repair</keyword>
<evidence type="ECO:0000313" key="10">
    <source>
        <dbReference type="Proteomes" id="UP000614200"/>
    </source>
</evidence>
<dbReference type="Pfam" id="PF01330">
    <property type="entry name" value="RuvA_N"/>
    <property type="match status" value="1"/>
</dbReference>
<dbReference type="HAMAP" id="MF_00031">
    <property type="entry name" value="DNA_HJ_migration_RuvA"/>
    <property type="match status" value="1"/>
</dbReference>
<dbReference type="EMBL" id="JADKNH010000006">
    <property type="protein sequence ID" value="MBF4693775.1"/>
    <property type="molecule type" value="Genomic_DNA"/>
</dbReference>
<evidence type="ECO:0000256" key="3">
    <source>
        <dbReference type="ARBA" id="ARBA00023125"/>
    </source>
</evidence>
<dbReference type="SUPFAM" id="SSF46929">
    <property type="entry name" value="DNA helicase RuvA subunit, C-terminal domain"/>
    <property type="match status" value="1"/>
</dbReference>
<comment type="caution">
    <text evidence="9">The sequence shown here is derived from an EMBL/GenBank/DDBJ whole genome shotgun (WGS) entry which is preliminary data.</text>
</comment>
<proteinExistence type="inferred from homology"/>
<keyword evidence="2 6" id="KW-0227">DNA damage</keyword>
<dbReference type="InterPro" id="IPR010994">
    <property type="entry name" value="RuvA_2-like"/>
</dbReference>
<dbReference type="Gene3D" id="1.10.150.20">
    <property type="entry name" value="5' to 3' exonuclease, C-terminal subdomain"/>
    <property type="match status" value="1"/>
</dbReference>
<dbReference type="InterPro" id="IPR012340">
    <property type="entry name" value="NA-bd_OB-fold"/>
</dbReference>
<evidence type="ECO:0000259" key="8">
    <source>
        <dbReference type="Pfam" id="PF07499"/>
    </source>
</evidence>
<dbReference type="CDD" id="cd14332">
    <property type="entry name" value="UBA_RuvA_C"/>
    <property type="match status" value="1"/>
</dbReference>
<evidence type="ECO:0000256" key="1">
    <source>
        <dbReference type="ARBA" id="ARBA00022490"/>
    </source>
</evidence>
<dbReference type="Pfam" id="PF07499">
    <property type="entry name" value="RuvA_C"/>
    <property type="match status" value="1"/>
</dbReference>
<comment type="caution">
    <text evidence="6">Lacks conserved residue(s) required for the propagation of feature annotation.</text>
</comment>
<dbReference type="InterPro" id="IPR013849">
    <property type="entry name" value="DNA_helicase_Holl-junc_RuvA_I"/>
</dbReference>
<feature type="domain" description="DNA helicase Holliday junction RuvA type" evidence="7">
    <location>
        <begin position="1"/>
        <end position="60"/>
    </location>
</feature>
<dbReference type="SUPFAM" id="SSF50249">
    <property type="entry name" value="Nucleic acid-binding proteins"/>
    <property type="match status" value="1"/>
</dbReference>
<comment type="subunit">
    <text evidence="6">Homotetramer. Forms an RuvA(8)-RuvB(12)-Holliday junction (HJ) complex. HJ DNA is sandwiched between 2 RuvA tetramers; dsDNA enters through RuvA and exits via RuvB. An RuvB hexamer assembles on each DNA strand where it exits the tetramer. Each RuvB hexamer is contacted by two RuvA subunits (via domain III) on 2 adjacent RuvB subunits; this complex drives branch migration. In the full resolvosome a probable DNA-RuvA(4)-RuvB(12)-RuvC(2) complex forms which resolves the HJ.</text>
</comment>
<evidence type="ECO:0000256" key="4">
    <source>
        <dbReference type="ARBA" id="ARBA00023172"/>
    </source>
</evidence>
<protein>
    <recommendedName>
        <fullName evidence="6">Holliday junction branch migration complex subunit RuvA</fullName>
    </recommendedName>
</protein>
<keyword evidence="3 6" id="KW-0238">DNA-binding</keyword>
<feature type="domain" description="Holliday junction DNA helicase RuvA C-terminal" evidence="8">
    <location>
        <begin position="154"/>
        <end position="197"/>
    </location>
</feature>
<dbReference type="InterPro" id="IPR036267">
    <property type="entry name" value="RuvA_C_sf"/>
</dbReference>
<dbReference type="InterPro" id="IPR011114">
    <property type="entry name" value="RuvA_C"/>
</dbReference>
<accession>A0ABR9ZTH2</accession>
<keyword evidence="4 6" id="KW-0233">DNA recombination</keyword>
<evidence type="ECO:0000256" key="6">
    <source>
        <dbReference type="HAMAP-Rule" id="MF_00031"/>
    </source>
</evidence>
<dbReference type="Pfam" id="PF14520">
    <property type="entry name" value="HHH_5"/>
    <property type="match status" value="1"/>
</dbReference>
<dbReference type="Proteomes" id="UP000614200">
    <property type="component" value="Unassembled WGS sequence"/>
</dbReference>
<keyword evidence="10" id="KW-1185">Reference proteome</keyword>
<dbReference type="RefSeq" id="WP_194702010.1">
    <property type="nucleotide sequence ID" value="NZ_JADKNH010000006.1"/>
</dbReference>
<keyword evidence="1 6" id="KW-0963">Cytoplasm</keyword>
<evidence type="ECO:0000256" key="2">
    <source>
        <dbReference type="ARBA" id="ARBA00022763"/>
    </source>
</evidence>
<comment type="similarity">
    <text evidence="6">Belongs to the RuvA family.</text>
</comment>
<dbReference type="Gene3D" id="1.10.8.10">
    <property type="entry name" value="DNA helicase RuvA subunit, C-terminal domain"/>
    <property type="match status" value="1"/>
</dbReference>
<reference evidence="9 10" key="1">
    <citation type="submission" date="2020-11" db="EMBL/GenBank/DDBJ databases">
        <title>Fusibacter basophilias sp. nov.</title>
        <authorList>
            <person name="Qiu D."/>
        </authorList>
    </citation>
    <scope>NUCLEOTIDE SEQUENCE [LARGE SCALE GENOMIC DNA]</scope>
    <source>
        <strain evidence="9 10">Q10-2</strain>
    </source>
</reference>
<sequence>MIDFIKGKLYHIDVDHIVVENNGMGYRVFTSANSISDFDVVGEEIIIHTEMIVREDAISLVGFSTKEELHMFRLLTSVSGVGTKVGIGILSSLNYISVAAIIASNDVKAMTAAHGVGKKTAERIILELKDKVGKSMLISADTQIETHVITGGVESDALEALMTLGYTRNEAQSVLKLMDISGMTVEEILKAALKKLMTQ</sequence>